<dbReference type="Pfam" id="PF07967">
    <property type="entry name" value="zf-C3HC"/>
    <property type="match status" value="1"/>
</dbReference>
<dbReference type="PANTHER" id="PTHR15835:SF6">
    <property type="entry name" value="ZINC FINGER C3HC-TYPE PROTEIN 1"/>
    <property type="match status" value="1"/>
</dbReference>
<evidence type="ECO:0000256" key="3">
    <source>
        <dbReference type="SAM" id="MobiDB-lite"/>
    </source>
</evidence>
<dbReference type="AlphaFoldDB" id="A0AAV5GW32"/>
<dbReference type="Proteomes" id="UP001342314">
    <property type="component" value="Unassembled WGS sequence"/>
</dbReference>
<evidence type="ECO:0000256" key="1">
    <source>
        <dbReference type="ARBA" id="ARBA00004123"/>
    </source>
</evidence>
<protein>
    <recommendedName>
        <fullName evidence="4">C3HC-type domain-containing protein</fullName>
    </recommendedName>
</protein>
<dbReference type="GO" id="GO:0008270">
    <property type="term" value="F:zinc ion binding"/>
    <property type="evidence" value="ECO:0007669"/>
    <property type="project" value="InterPro"/>
</dbReference>
<evidence type="ECO:0000259" key="4">
    <source>
        <dbReference type="Pfam" id="PF07967"/>
    </source>
</evidence>
<feature type="region of interest" description="Disordered" evidence="3">
    <location>
        <begin position="1"/>
        <end position="23"/>
    </location>
</feature>
<dbReference type="PANTHER" id="PTHR15835">
    <property type="entry name" value="NUCLEAR-INTERACTING PARTNER OF ALK"/>
    <property type="match status" value="1"/>
</dbReference>
<comment type="subcellular location">
    <subcellularLocation>
        <location evidence="1">Nucleus</location>
    </subcellularLocation>
</comment>
<dbReference type="EMBL" id="BQKY01000017">
    <property type="protein sequence ID" value="GJN94443.1"/>
    <property type="molecule type" value="Genomic_DNA"/>
</dbReference>
<feature type="compositionally biased region" description="Low complexity" evidence="3">
    <location>
        <begin position="252"/>
        <end position="274"/>
    </location>
</feature>
<evidence type="ECO:0000313" key="6">
    <source>
        <dbReference type="Proteomes" id="UP001342314"/>
    </source>
</evidence>
<sequence length="364" mass="38261">MANPIDNPAPQQEDAPARVTKRKITDALSSLDAAFKDPVAKAKRRKATTAPTSTPALEAILARTKARASTPSSKLAPPSYEPTSLPALLSRLATYRLSTFSPSKPASLSSLSCALHGWVHTQSTRERVQCVTCGQGIVLLPPSSGDGGWTSGAGKKLREEYERLVQTQGHAETCPWRLRPCARSLYRLAGGGLGVSTGGRRRLLEEVAKQAREMDDQGLAGIALHLPSEVEASLANEGMAQRLETALAAAVSDPQPAADSSTPPASSSVPSSTSKRFDPLKQHQPFCPYVDGYAGHSPALLPAPARANAASNAPLLRPGWQAEDLTSAGKTKEILLYVRNLLGPKGTSRASVVGGSRGPLPTSA</sequence>
<proteinExistence type="predicted"/>
<reference evidence="5 6" key="1">
    <citation type="submission" date="2021-12" db="EMBL/GenBank/DDBJ databases">
        <title>High titer production of polyol ester of fatty acids by Rhodotorula paludigena BS15 towards product separation-free biomass refinery.</title>
        <authorList>
            <person name="Mano J."/>
            <person name="Ono H."/>
            <person name="Tanaka T."/>
            <person name="Naito K."/>
            <person name="Sushida H."/>
            <person name="Ike M."/>
            <person name="Tokuyasu K."/>
            <person name="Kitaoka M."/>
        </authorList>
    </citation>
    <scope>NUCLEOTIDE SEQUENCE [LARGE SCALE GENOMIC DNA]</scope>
    <source>
        <strain evidence="5 6">BS15</strain>
    </source>
</reference>
<feature type="region of interest" description="Disordered" evidence="3">
    <location>
        <begin position="250"/>
        <end position="280"/>
    </location>
</feature>
<gene>
    <name evidence="5" type="ORF">Rhopal_007523-T1</name>
</gene>
<keyword evidence="6" id="KW-1185">Reference proteome</keyword>
<feature type="domain" description="C3HC-type" evidence="4">
    <location>
        <begin position="82"/>
        <end position="189"/>
    </location>
</feature>
<dbReference type="InterPro" id="IPR012935">
    <property type="entry name" value="NuBaID_N"/>
</dbReference>
<dbReference type="GO" id="GO:0005634">
    <property type="term" value="C:nucleus"/>
    <property type="evidence" value="ECO:0007669"/>
    <property type="project" value="UniProtKB-SubCell"/>
</dbReference>
<comment type="caution">
    <text evidence="5">The sequence shown here is derived from an EMBL/GenBank/DDBJ whole genome shotgun (WGS) entry which is preliminary data.</text>
</comment>
<accession>A0AAV5GW32</accession>
<keyword evidence="2" id="KW-0539">Nucleus</keyword>
<evidence type="ECO:0000256" key="2">
    <source>
        <dbReference type="ARBA" id="ARBA00023242"/>
    </source>
</evidence>
<organism evidence="5 6">
    <name type="scientific">Rhodotorula paludigena</name>
    <dbReference type="NCBI Taxonomy" id="86838"/>
    <lineage>
        <taxon>Eukaryota</taxon>
        <taxon>Fungi</taxon>
        <taxon>Dikarya</taxon>
        <taxon>Basidiomycota</taxon>
        <taxon>Pucciniomycotina</taxon>
        <taxon>Microbotryomycetes</taxon>
        <taxon>Sporidiobolales</taxon>
        <taxon>Sporidiobolaceae</taxon>
        <taxon>Rhodotorula</taxon>
    </lineage>
</organism>
<evidence type="ECO:0000313" key="5">
    <source>
        <dbReference type="EMBL" id="GJN94443.1"/>
    </source>
</evidence>
<name>A0AAV5GW32_9BASI</name>